<dbReference type="PROSITE" id="PS01359">
    <property type="entry name" value="ZF_PHD_1"/>
    <property type="match status" value="1"/>
</dbReference>
<dbReference type="InterPro" id="IPR011011">
    <property type="entry name" value="Znf_FYVE_PHD"/>
</dbReference>
<feature type="compositionally biased region" description="Low complexity" evidence="5">
    <location>
        <begin position="68"/>
        <end position="84"/>
    </location>
</feature>
<feature type="domain" description="PHD-type" evidence="6">
    <location>
        <begin position="176"/>
        <end position="249"/>
    </location>
</feature>
<organism evidence="7 8">
    <name type="scientific">Malassezia cuniculi</name>
    <dbReference type="NCBI Taxonomy" id="948313"/>
    <lineage>
        <taxon>Eukaryota</taxon>
        <taxon>Fungi</taxon>
        <taxon>Dikarya</taxon>
        <taxon>Basidiomycota</taxon>
        <taxon>Ustilaginomycotina</taxon>
        <taxon>Malasseziomycetes</taxon>
        <taxon>Malasseziales</taxon>
        <taxon>Malasseziaceae</taxon>
        <taxon>Malassezia</taxon>
    </lineage>
</organism>
<feature type="compositionally biased region" description="Basic residues" evidence="5">
    <location>
        <begin position="85"/>
        <end position="94"/>
    </location>
</feature>
<dbReference type="InterPro" id="IPR052819">
    <property type="entry name" value="Chromatin_regulatory_protein"/>
</dbReference>
<evidence type="ECO:0000313" key="7">
    <source>
        <dbReference type="EMBL" id="WFD34212.1"/>
    </source>
</evidence>
<dbReference type="InterPro" id="IPR013083">
    <property type="entry name" value="Znf_RING/FYVE/PHD"/>
</dbReference>
<protein>
    <recommendedName>
        <fullName evidence="6">PHD-type domain-containing protein</fullName>
    </recommendedName>
</protein>
<evidence type="ECO:0000256" key="4">
    <source>
        <dbReference type="PROSITE-ProRule" id="PRU00146"/>
    </source>
</evidence>
<evidence type="ECO:0000259" key="6">
    <source>
        <dbReference type="PROSITE" id="PS50016"/>
    </source>
</evidence>
<feature type="region of interest" description="Disordered" evidence="5">
    <location>
        <begin position="123"/>
        <end position="153"/>
    </location>
</feature>
<keyword evidence="8" id="KW-1185">Reference proteome</keyword>
<keyword evidence="2 4" id="KW-0863">Zinc-finger</keyword>
<evidence type="ECO:0000256" key="3">
    <source>
        <dbReference type="ARBA" id="ARBA00022833"/>
    </source>
</evidence>
<dbReference type="PANTHER" id="PTHR47636">
    <property type="entry name" value="TRANSCRIPTIONAL REGULATORY PROTEIN RCO1"/>
    <property type="match status" value="1"/>
</dbReference>
<dbReference type="InterPro" id="IPR001965">
    <property type="entry name" value="Znf_PHD"/>
</dbReference>
<dbReference type="SUPFAM" id="SSF57903">
    <property type="entry name" value="FYVE/PHD zinc finger"/>
    <property type="match status" value="2"/>
</dbReference>
<feature type="region of interest" description="Disordered" evidence="5">
    <location>
        <begin position="559"/>
        <end position="592"/>
    </location>
</feature>
<accession>A0AAF0J573</accession>
<dbReference type="Proteomes" id="UP001219933">
    <property type="component" value="Chromosome 2"/>
</dbReference>
<feature type="region of interest" description="Disordered" evidence="5">
    <location>
        <begin position="1"/>
        <end position="105"/>
    </location>
</feature>
<dbReference type="InterPro" id="IPR019787">
    <property type="entry name" value="Znf_PHD-finger"/>
</dbReference>
<dbReference type="EMBL" id="CP119878">
    <property type="protein sequence ID" value="WFD34212.1"/>
    <property type="molecule type" value="Genomic_DNA"/>
</dbReference>
<dbReference type="CDD" id="cd15534">
    <property type="entry name" value="PHD2_PHF12_Rco1"/>
    <property type="match status" value="1"/>
</dbReference>
<keyword evidence="1" id="KW-0479">Metal-binding</keyword>
<proteinExistence type="predicted"/>
<dbReference type="Gene3D" id="3.30.40.10">
    <property type="entry name" value="Zinc/RING finger domain, C3HC4 (zinc finger)"/>
    <property type="match status" value="2"/>
</dbReference>
<evidence type="ECO:0000313" key="8">
    <source>
        <dbReference type="Proteomes" id="UP001219933"/>
    </source>
</evidence>
<dbReference type="GO" id="GO:0008270">
    <property type="term" value="F:zinc ion binding"/>
    <property type="evidence" value="ECO:0007669"/>
    <property type="project" value="UniProtKB-KW"/>
</dbReference>
<feature type="compositionally biased region" description="Low complexity" evidence="5">
    <location>
        <begin position="123"/>
        <end position="134"/>
    </location>
</feature>
<dbReference type="PANTHER" id="PTHR47636:SF1">
    <property type="entry name" value="TRANSCRIPTIONAL REGULATORY PROTEIN RCO1"/>
    <property type="match status" value="1"/>
</dbReference>
<evidence type="ECO:0000256" key="2">
    <source>
        <dbReference type="ARBA" id="ARBA00022771"/>
    </source>
</evidence>
<keyword evidence="3" id="KW-0862">Zinc</keyword>
<dbReference type="GO" id="GO:0006357">
    <property type="term" value="P:regulation of transcription by RNA polymerase II"/>
    <property type="evidence" value="ECO:0007669"/>
    <property type="project" value="TreeGrafter"/>
</dbReference>
<dbReference type="PROSITE" id="PS50016">
    <property type="entry name" value="ZF_PHD_2"/>
    <property type="match status" value="1"/>
</dbReference>
<name>A0AAF0J573_9BASI</name>
<dbReference type="Pfam" id="PF00628">
    <property type="entry name" value="PHD"/>
    <property type="match status" value="2"/>
</dbReference>
<dbReference type="InterPro" id="IPR019786">
    <property type="entry name" value="Zinc_finger_PHD-type_CS"/>
</dbReference>
<gene>
    <name evidence="7" type="ORF">MCUN1_001049</name>
</gene>
<evidence type="ECO:0000256" key="5">
    <source>
        <dbReference type="SAM" id="MobiDB-lite"/>
    </source>
</evidence>
<dbReference type="SMART" id="SM00249">
    <property type="entry name" value="PHD"/>
    <property type="match status" value="2"/>
</dbReference>
<evidence type="ECO:0000256" key="1">
    <source>
        <dbReference type="ARBA" id="ARBA00022723"/>
    </source>
</evidence>
<reference evidence="7" key="1">
    <citation type="submission" date="2023-03" db="EMBL/GenBank/DDBJ databases">
        <title>Mating type loci evolution in Malassezia.</title>
        <authorList>
            <person name="Coelho M.A."/>
        </authorList>
    </citation>
    <scope>NUCLEOTIDE SEQUENCE</scope>
    <source>
        <strain evidence="7">CBS 11721</strain>
    </source>
</reference>
<dbReference type="GO" id="GO:0032221">
    <property type="term" value="C:Rpd3S complex"/>
    <property type="evidence" value="ECO:0007669"/>
    <property type="project" value="TreeGrafter"/>
</dbReference>
<dbReference type="AlphaFoldDB" id="A0AAF0J573"/>
<sequence>MNAPDASLAVDMPMPQDDEARVNGASQGALEAPQVSVLPEPPSTDADYESVMSDAEMKTESETPALFSDGTTDTAPATPSSPARTLHRRRRRNARPSQPLLSAGPPIHKAVAAAAASTASGVSASASSPASSNSTRVQQGPTLETPRTDPAETAEDLQTLGLARDQDEDDLASFNNDICETCGGHGRFLCCDGCPRSFHFACTNPPLDPDEMPFPNGTLLKNPTTSQDLRLRGRAAADDSWYCRVCFSAQKPPRAPSGTGPFGPLIAQLERENPTVFSLPAEIRNYYKGVSTDPNGTYVDSTMLRPLKLNRQGFFEQRDPHALRDKHGNTVLCYKCGGSALPSPASESDPLRTQWRAIISCDFCSLHWHLDCVDPPLSGMPSMTRKWRCPAHVDSLERKQRIPRGTHFTTVNVPLPTPGAPLEKRPQAPVEVIPDPNDKYFNVDGSGQSSNPPWEDVTVTTSAGARVRYRIPEKTIRLEFWTKAMLEKPEEHVQKLAPHIPAAQPDASELDKLVAVALRDARAPPPDAPTLREAEVLVANASAAAESLRPNVHEFAGALRSSHDPSNATPLVPGGAPDDPAHERRNAPQPPITYIYPGEIAELRAVKRLMAAKGADRLLEWLRSDP</sequence>